<dbReference type="PANTHER" id="PTHR33219">
    <property type="entry name" value="YLMG HOMOLOG PROTEIN 2, CHLOROPLASTIC"/>
    <property type="match status" value="1"/>
</dbReference>
<evidence type="ECO:0000256" key="2">
    <source>
        <dbReference type="SAM" id="Phobius"/>
    </source>
</evidence>
<evidence type="ECO:0000256" key="1">
    <source>
        <dbReference type="ARBA" id="ARBA00010894"/>
    </source>
</evidence>
<feature type="transmembrane region" description="Helical" evidence="2">
    <location>
        <begin position="7"/>
        <end position="27"/>
    </location>
</feature>
<dbReference type="PANTHER" id="PTHR33219:SF14">
    <property type="entry name" value="PROTEIN COFACTOR ASSEMBLY OF COMPLEX C SUBUNIT B CCB3, CHLOROPLASTIC-RELATED"/>
    <property type="match status" value="1"/>
</dbReference>
<accession>A0ABW9QX45</accession>
<reference evidence="3 4" key="1">
    <citation type="submission" date="2019-11" db="EMBL/GenBank/DDBJ databases">
        <title>Acidiferrimicrobium australis gen. nov., sp. nov., an acidophilic and obligately heterotrophic, member of the Actinobacteria that catalyses dissimilatory oxido- reduction of iron isolated from metal-rich acidic water in Chile.</title>
        <authorList>
            <person name="Gonzalez D."/>
            <person name="Huber K."/>
            <person name="Hedrich S."/>
            <person name="Rojas-Villalobos C."/>
            <person name="Quatrini R."/>
            <person name="Dinamarca M.A."/>
            <person name="Schwarz A."/>
            <person name="Canales C."/>
            <person name="Nancucheo I."/>
        </authorList>
    </citation>
    <scope>NUCLEOTIDE SEQUENCE [LARGE SCALE GENOMIC DNA]</scope>
    <source>
        <strain evidence="3 4">USS-CCA1</strain>
    </source>
</reference>
<organism evidence="3 4">
    <name type="scientific">Acidiferrimicrobium australe</name>
    <dbReference type="NCBI Taxonomy" id="2664430"/>
    <lineage>
        <taxon>Bacteria</taxon>
        <taxon>Bacillati</taxon>
        <taxon>Actinomycetota</taxon>
        <taxon>Acidimicrobiia</taxon>
        <taxon>Acidimicrobiales</taxon>
        <taxon>Acidimicrobiaceae</taxon>
        <taxon>Acidiferrimicrobium</taxon>
    </lineage>
</organism>
<dbReference type="EMBL" id="WJHE01000774">
    <property type="protein sequence ID" value="MST33926.1"/>
    <property type="molecule type" value="Genomic_DNA"/>
</dbReference>
<keyword evidence="2" id="KW-0812">Transmembrane</keyword>
<dbReference type="Proteomes" id="UP000437736">
    <property type="component" value="Unassembled WGS sequence"/>
</dbReference>
<evidence type="ECO:0000313" key="4">
    <source>
        <dbReference type="Proteomes" id="UP000437736"/>
    </source>
</evidence>
<keyword evidence="2" id="KW-1133">Transmembrane helix</keyword>
<name>A0ABW9QX45_9ACTN</name>
<feature type="transmembrane region" description="Helical" evidence="2">
    <location>
        <begin position="60"/>
        <end position="83"/>
    </location>
</feature>
<sequence length="85" mass="9552">MLSGPPLYILGQIYVLIMVIRAVFSFFPYSSDSPLNPVRRVVTTLTEPVLAPFRRLIPPVGMFDVSFIVAFLVIEVIVQTVLIRT</sequence>
<keyword evidence="2" id="KW-0472">Membrane</keyword>
<proteinExistence type="inferred from homology"/>
<gene>
    <name evidence="3" type="ORF">GHK86_14510</name>
</gene>
<dbReference type="Pfam" id="PF02325">
    <property type="entry name" value="CCB3_YggT"/>
    <property type="match status" value="1"/>
</dbReference>
<comment type="similarity">
    <text evidence="1">Belongs to the YggT family.</text>
</comment>
<dbReference type="InterPro" id="IPR003425">
    <property type="entry name" value="CCB3/YggT"/>
</dbReference>
<evidence type="ECO:0000313" key="3">
    <source>
        <dbReference type="EMBL" id="MST33926.1"/>
    </source>
</evidence>
<protein>
    <submittedName>
        <fullName evidence="3">YggT family protein</fullName>
    </submittedName>
</protein>
<keyword evidence="4" id="KW-1185">Reference proteome</keyword>
<comment type="caution">
    <text evidence="3">The sequence shown here is derived from an EMBL/GenBank/DDBJ whole genome shotgun (WGS) entry which is preliminary data.</text>
</comment>